<feature type="domain" description="Formyl transferase N-terminal" evidence="2">
    <location>
        <begin position="104"/>
        <end position="223"/>
    </location>
</feature>
<evidence type="ECO:0000256" key="1">
    <source>
        <dbReference type="SAM" id="Phobius"/>
    </source>
</evidence>
<dbReference type="Gene3D" id="3.40.50.12230">
    <property type="match status" value="1"/>
</dbReference>
<gene>
    <name evidence="3" type="ORF">AMJ52_04505</name>
</gene>
<comment type="caution">
    <text evidence="3">The sequence shown here is derived from an EMBL/GenBank/DDBJ whole genome shotgun (WGS) entry which is preliminary data.</text>
</comment>
<dbReference type="PROSITE" id="PS00373">
    <property type="entry name" value="GART"/>
    <property type="match status" value="1"/>
</dbReference>
<name>A0A0S7YFM5_UNCT6</name>
<dbReference type="Proteomes" id="UP000051012">
    <property type="component" value="Unassembled WGS sequence"/>
</dbReference>
<dbReference type="InterPro" id="IPR002376">
    <property type="entry name" value="Formyl_transf_N"/>
</dbReference>
<dbReference type="InterPro" id="IPR001555">
    <property type="entry name" value="GART_AS"/>
</dbReference>
<dbReference type="AlphaFoldDB" id="A0A0S7YFM5"/>
<protein>
    <recommendedName>
        <fullName evidence="2">Formyl transferase N-terminal domain-containing protein</fullName>
    </recommendedName>
</protein>
<dbReference type="SUPFAM" id="SSF53328">
    <property type="entry name" value="Formyltransferase"/>
    <property type="match status" value="1"/>
</dbReference>
<keyword evidence="1" id="KW-0472">Membrane</keyword>
<dbReference type="GO" id="GO:0005829">
    <property type="term" value="C:cytosol"/>
    <property type="evidence" value="ECO:0007669"/>
    <property type="project" value="TreeGrafter"/>
</dbReference>
<reference evidence="3 4" key="1">
    <citation type="journal article" date="2015" name="Microbiome">
        <title>Genomic resolution of linkages in carbon, nitrogen, and sulfur cycling among widespread estuary sediment bacteria.</title>
        <authorList>
            <person name="Baker B.J."/>
            <person name="Lazar C.S."/>
            <person name="Teske A.P."/>
            <person name="Dick G.J."/>
        </authorList>
    </citation>
    <scope>NUCLEOTIDE SEQUENCE [LARGE SCALE GENOMIC DNA]</scope>
    <source>
        <strain evidence="3">DG_78</strain>
    </source>
</reference>
<dbReference type="PANTHER" id="PTHR11138">
    <property type="entry name" value="METHIONYL-TRNA FORMYLTRANSFERASE"/>
    <property type="match status" value="1"/>
</dbReference>
<evidence type="ECO:0000313" key="3">
    <source>
        <dbReference type="EMBL" id="KPJ72969.1"/>
    </source>
</evidence>
<proteinExistence type="predicted"/>
<dbReference type="Pfam" id="PF00551">
    <property type="entry name" value="Formyl_trans_N"/>
    <property type="match status" value="1"/>
</dbReference>
<evidence type="ECO:0000259" key="2">
    <source>
        <dbReference type="Pfam" id="PF00551"/>
    </source>
</evidence>
<sequence>MKIFITTMDEPLYTNDLIKRIILARKSDIIGVAISHGDRLKITKKRSKVVYVISLLLIMGCVHFIKNMFIKMMFTLRSIISQFTPFENSASIAHFSQAHGIKTYFTKSLNSKSFLASLKQVKPDVIINQAQDFLQDDFLAIPTVGVINRHNALLPKNRGRLSPFWVLYKGEKETGVSIHFVVKKLDAGDIVVQEKFRVETCDDFNSVVKRCYEIAPPLMLRALDILEKGNYANTLIKNDNERATYNSIPTLRQAFIYRLSRVKKRWL</sequence>
<dbReference type="InterPro" id="IPR036477">
    <property type="entry name" value="Formyl_transf_N_sf"/>
</dbReference>
<dbReference type="PANTHER" id="PTHR11138:SF5">
    <property type="entry name" value="METHIONYL-TRNA FORMYLTRANSFERASE, MITOCHONDRIAL"/>
    <property type="match status" value="1"/>
</dbReference>
<evidence type="ECO:0000313" key="4">
    <source>
        <dbReference type="Proteomes" id="UP000051012"/>
    </source>
</evidence>
<dbReference type="EMBL" id="LJNI01000046">
    <property type="protein sequence ID" value="KPJ72969.1"/>
    <property type="molecule type" value="Genomic_DNA"/>
</dbReference>
<feature type="transmembrane region" description="Helical" evidence="1">
    <location>
        <begin position="49"/>
        <end position="69"/>
    </location>
</feature>
<organism evidence="3 4">
    <name type="scientific">candidate division TA06 bacterium DG_78</name>
    <dbReference type="NCBI Taxonomy" id="1703772"/>
    <lineage>
        <taxon>Bacteria</taxon>
        <taxon>Bacteria division TA06</taxon>
    </lineage>
</organism>
<dbReference type="GO" id="GO:0004479">
    <property type="term" value="F:methionyl-tRNA formyltransferase activity"/>
    <property type="evidence" value="ECO:0007669"/>
    <property type="project" value="TreeGrafter"/>
</dbReference>
<keyword evidence="1" id="KW-1133">Transmembrane helix</keyword>
<accession>A0A0S7YFM5</accession>
<keyword evidence="1" id="KW-0812">Transmembrane</keyword>